<gene>
    <name evidence="3" type="ORF">DES37_102238</name>
</gene>
<evidence type="ECO:0000313" key="4">
    <source>
        <dbReference type="Proteomes" id="UP000246744"/>
    </source>
</evidence>
<dbReference type="AlphaFoldDB" id="A0A317Q797"/>
<dbReference type="Gene3D" id="3.40.190.150">
    <property type="entry name" value="Bordetella uptake gene, domain 1"/>
    <property type="match status" value="1"/>
</dbReference>
<dbReference type="EMBL" id="QGTS01000002">
    <property type="protein sequence ID" value="PWW11630.1"/>
    <property type="molecule type" value="Genomic_DNA"/>
</dbReference>
<protein>
    <submittedName>
        <fullName evidence="3">Tripartite-type tricarboxylate transporter receptor subunit TctC</fullName>
    </submittedName>
</protein>
<proteinExistence type="inferred from homology"/>
<keyword evidence="4" id="KW-1185">Reference proteome</keyword>
<evidence type="ECO:0000256" key="1">
    <source>
        <dbReference type="ARBA" id="ARBA00006987"/>
    </source>
</evidence>
<dbReference type="InterPro" id="IPR006311">
    <property type="entry name" value="TAT_signal"/>
</dbReference>
<dbReference type="Proteomes" id="UP000246744">
    <property type="component" value="Unassembled WGS sequence"/>
</dbReference>
<dbReference type="PANTHER" id="PTHR42928:SF5">
    <property type="entry name" value="BLR1237 PROTEIN"/>
    <property type="match status" value="1"/>
</dbReference>
<dbReference type="Pfam" id="PF03401">
    <property type="entry name" value="TctC"/>
    <property type="match status" value="1"/>
</dbReference>
<dbReference type="InterPro" id="IPR005064">
    <property type="entry name" value="BUG"/>
</dbReference>
<keyword evidence="2" id="KW-0732">Signal</keyword>
<dbReference type="RefSeq" id="WP_036113723.1">
    <property type="nucleotide sequence ID" value="NZ_QGTS01000002.1"/>
</dbReference>
<evidence type="ECO:0000313" key="3">
    <source>
        <dbReference type="EMBL" id="PWW11630.1"/>
    </source>
</evidence>
<feature type="chain" id="PRO_5016432933" evidence="2">
    <location>
        <begin position="28"/>
        <end position="327"/>
    </location>
</feature>
<dbReference type="InterPro" id="IPR042100">
    <property type="entry name" value="Bug_dom1"/>
</dbReference>
<reference evidence="3 4" key="1">
    <citation type="submission" date="2018-05" db="EMBL/GenBank/DDBJ databases">
        <title>Genomic Encyclopedia of Type Strains, Phase IV (KMG-IV): sequencing the most valuable type-strain genomes for metagenomic binning, comparative biology and taxonomic classification.</title>
        <authorList>
            <person name="Goeker M."/>
        </authorList>
    </citation>
    <scope>NUCLEOTIDE SEQUENCE [LARGE SCALE GENOMIC DNA]</scope>
    <source>
        <strain evidence="3 4">DSM 19579</strain>
    </source>
</reference>
<feature type="signal peptide" evidence="2">
    <location>
        <begin position="1"/>
        <end position="27"/>
    </location>
</feature>
<accession>A0A317Q797</accession>
<organism evidence="3 4">
    <name type="scientific">Mangrovibacter plantisponsor</name>
    <dbReference type="NCBI Taxonomy" id="451513"/>
    <lineage>
        <taxon>Bacteria</taxon>
        <taxon>Pseudomonadati</taxon>
        <taxon>Pseudomonadota</taxon>
        <taxon>Gammaproteobacteria</taxon>
        <taxon>Enterobacterales</taxon>
        <taxon>Enterobacteriaceae</taxon>
        <taxon>Mangrovibacter</taxon>
    </lineage>
</organism>
<dbReference type="PANTHER" id="PTHR42928">
    <property type="entry name" value="TRICARBOXYLATE-BINDING PROTEIN"/>
    <property type="match status" value="1"/>
</dbReference>
<sequence length="327" mass="36145">MSLTRRAFVAGATACLAAPFLSYGATAPTTRGELVFGYGRTGIGSVLAEDMIALIAQTYDKNRYHLVNLPGDNSLRAVETVKTGDSDGSVLLQAQSPQMTLLPSIYRSLPYDPLADFRPLAIMGEYTLLLTLGKLVDPEVKTLDGFLEWVLRNPEYRNLGFTQYGSSGQVAQAIIAHSKEVALQPVAYYGSSMMIDDLRRGYLSAGLVIAGNSPESYTSGELRAVAVTSKQRHPGWENVATCREQGVADMDINGWYGWFAPASIPDRVYEPLHDAIHSGLESRDYQQVLARYSLKPVDLTPKAIRERIREEQDYYASMVDSYQIRRV</sequence>
<dbReference type="Gene3D" id="3.40.190.10">
    <property type="entry name" value="Periplasmic binding protein-like II"/>
    <property type="match status" value="1"/>
</dbReference>
<dbReference type="OrthoDB" id="5171643at2"/>
<comment type="similarity">
    <text evidence="1">Belongs to the UPF0065 (bug) family.</text>
</comment>
<comment type="caution">
    <text evidence="3">The sequence shown here is derived from an EMBL/GenBank/DDBJ whole genome shotgun (WGS) entry which is preliminary data.</text>
</comment>
<keyword evidence="3" id="KW-0675">Receptor</keyword>
<evidence type="ECO:0000256" key="2">
    <source>
        <dbReference type="SAM" id="SignalP"/>
    </source>
</evidence>
<name>A0A317Q797_9ENTR</name>
<dbReference type="PROSITE" id="PS51318">
    <property type="entry name" value="TAT"/>
    <property type="match status" value="1"/>
</dbReference>
<dbReference type="CDD" id="cd07012">
    <property type="entry name" value="PBP2_Bug_TTT"/>
    <property type="match status" value="1"/>
</dbReference>